<evidence type="ECO:0000256" key="5">
    <source>
        <dbReference type="ARBA" id="ARBA00022801"/>
    </source>
</evidence>
<keyword evidence="1" id="KW-0808">Transferase</keyword>
<gene>
    <name evidence="8" type="ORF">NDU88_000954</name>
</gene>
<keyword evidence="6" id="KW-0695">RNA-directed DNA polymerase</keyword>
<accession>A0AAV7RA76</accession>
<dbReference type="InterPro" id="IPR052055">
    <property type="entry name" value="Hepadnavirus_pol/RT"/>
</dbReference>
<keyword evidence="2" id="KW-0548">Nucleotidyltransferase</keyword>
<feature type="non-terminal residue" evidence="8">
    <location>
        <position position="1"/>
    </location>
</feature>
<name>A0AAV7RA76_PLEWA</name>
<protein>
    <recommendedName>
        <fullName evidence="7">Reverse transcriptase RNase H-like domain-containing protein</fullName>
    </recommendedName>
</protein>
<dbReference type="PANTHER" id="PTHR33050">
    <property type="entry name" value="REVERSE TRANSCRIPTASE DOMAIN-CONTAINING PROTEIN"/>
    <property type="match status" value="1"/>
</dbReference>
<feature type="non-terminal residue" evidence="8">
    <location>
        <position position="299"/>
    </location>
</feature>
<dbReference type="Proteomes" id="UP001066276">
    <property type="component" value="Chromosome 5"/>
</dbReference>
<sequence>VQQYLGAIIDTTKGVATPSPQRIQNFNTIIQRMYPTQKIQAKMILQLLGMMSSCIAIVPNARLHMRPLQQCLASQWSQAQGHLLDLVLIDRQTYLSLLWWNNINLNKGRPFQDPVPQYVITTDASMTGWGAHLDQHSIQGQWNVHQTKLHINHLELLAVFQALKAFQPIIVHKYILVKTDNMTTMYYLNKQGGTHSTQLSLLAQKNWRWAIHNQIRLIAQFIPGIQNQLADNLSRDHQQVHEWEIHPQILNTYFKLWGTPQIDLFATKENAKCQNFASRYPHKQSQGNALWINWSGIFA</sequence>
<dbReference type="CDD" id="cd09275">
    <property type="entry name" value="RNase_HI_RT_DIRS1"/>
    <property type="match status" value="1"/>
</dbReference>
<proteinExistence type="predicted"/>
<dbReference type="Pfam" id="PF17917">
    <property type="entry name" value="RT_RNaseH"/>
    <property type="match status" value="1"/>
</dbReference>
<comment type="caution">
    <text evidence="8">The sequence shown here is derived from an EMBL/GenBank/DDBJ whole genome shotgun (WGS) entry which is preliminary data.</text>
</comment>
<dbReference type="GO" id="GO:0003964">
    <property type="term" value="F:RNA-directed DNA polymerase activity"/>
    <property type="evidence" value="ECO:0007669"/>
    <property type="project" value="UniProtKB-KW"/>
</dbReference>
<feature type="domain" description="Reverse transcriptase RNase H-like" evidence="7">
    <location>
        <begin position="116"/>
        <end position="192"/>
    </location>
</feature>
<evidence type="ECO:0000313" key="8">
    <source>
        <dbReference type="EMBL" id="KAJ1148114.1"/>
    </source>
</evidence>
<dbReference type="SUPFAM" id="SSF56672">
    <property type="entry name" value="DNA/RNA polymerases"/>
    <property type="match status" value="1"/>
</dbReference>
<keyword evidence="4" id="KW-0255">Endonuclease</keyword>
<evidence type="ECO:0000256" key="2">
    <source>
        <dbReference type="ARBA" id="ARBA00022695"/>
    </source>
</evidence>
<evidence type="ECO:0000256" key="4">
    <source>
        <dbReference type="ARBA" id="ARBA00022759"/>
    </source>
</evidence>
<dbReference type="GO" id="GO:0016787">
    <property type="term" value="F:hydrolase activity"/>
    <property type="evidence" value="ECO:0007669"/>
    <property type="project" value="UniProtKB-KW"/>
</dbReference>
<evidence type="ECO:0000259" key="7">
    <source>
        <dbReference type="Pfam" id="PF17917"/>
    </source>
</evidence>
<organism evidence="8 9">
    <name type="scientific">Pleurodeles waltl</name>
    <name type="common">Iberian ribbed newt</name>
    <dbReference type="NCBI Taxonomy" id="8319"/>
    <lineage>
        <taxon>Eukaryota</taxon>
        <taxon>Metazoa</taxon>
        <taxon>Chordata</taxon>
        <taxon>Craniata</taxon>
        <taxon>Vertebrata</taxon>
        <taxon>Euteleostomi</taxon>
        <taxon>Amphibia</taxon>
        <taxon>Batrachia</taxon>
        <taxon>Caudata</taxon>
        <taxon>Salamandroidea</taxon>
        <taxon>Salamandridae</taxon>
        <taxon>Pleurodelinae</taxon>
        <taxon>Pleurodeles</taxon>
    </lineage>
</organism>
<evidence type="ECO:0000256" key="1">
    <source>
        <dbReference type="ARBA" id="ARBA00022679"/>
    </source>
</evidence>
<dbReference type="EMBL" id="JANPWB010000009">
    <property type="protein sequence ID" value="KAJ1148114.1"/>
    <property type="molecule type" value="Genomic_DNA"/>
</dbReference>
<evidence type="ECO:0000256" key="3">
    <source>
        <dbReference type="ARBA" id="ARBA00022722"/>
    </source>
</evidence>
<dbReference type="InterPro" id="IPR041373">
    <property type="entry name" value="RT_RNaseH"/>
</dbReference>
<keyword evidence="3" id="KW-0540">Nuclease</keyword>
<reference evidence="8" key="1">
    <citation type="journal article" date="2022" name="bioRxiv">
        <title>Sequencing and chromosome-scale assembly of the giantPleurodeles waltlgenome.</title>
        <authorList>
            <person name="Brown T."/>
            <person name="Elewa A."/>
            <person name="Iarovenko S."/>
            <person name="Subramanian E."/>
            <person name="Araus A.J."/>
            <person name="Petzold A."/>
            <person name="Susuki M."/>
            <person name="Suzuki K.-i.T."/>
            <person name="Hayashi T."/>
            <person name="Toyoda A."/>
            <person name="Oliveira C."/>
            <person name="Osipova E."/>
            <person name="Leigh N.D."/>
            <person name="Simon A."/>
            <person name="Yun M.H."/>
        </authorList>
    </citation>
    <scope>NUCLEOTIDE SEQUENCE</scope>
    <source>
        <strain evidence="8">20211129_DDA</strain>
        <tissue evidence="8">Liver</tissue>
    </source>
</reference>
<dbReference type="GO" id="GO:0004519">
    <property type="term" value="F:endonuclease activity"/>
    <property type="evidence" value="ECO:0007669"/>
    <property type="project" value="UniProtKB-KW"/>
</dbReference>
<evidence type="ECO:0000256" key="6">
    <source>
        <dbReference type="ARBA" id="ARBA00022918"/>
    </source>
</evidence>
<keyword evidence="5" id="KW-0378">Hydrolase</keyword>
<dbReference type="AlphaFoldDB" id="A0AAV7RA76"/>
<evidence type="ECO:0000313" key="9">
    <source>
        <dbReference type="Proteomes" id="UP001066276"/>
    </source>
</evidence>
<keyword evidence="9" id="KW-1185">Reference proteome</keyword>
<dbReference type="PANTHER" id="PTHR33050:SF7">
    <property type="entry name" value="RIBONUCLEASE H"/>
    <property type="match status" value="1"/>
</dbReference>
<dbReference type="InterPro" id="IPR043502">
    <property type="entry name" value="DNA/RNA_pol_sf"/>
</dbReference>